<dbReference type="PANTHER" id="PTHR43433">
    <property type="entry name" value="HYDROLASE, ALPHA/BETA FOLD FAMILY PROTEIN"/>
    <property type="match status" value="1"/>
</dbReference>
<dbReference type="Pfam" id="PF12697">
    <property type="entry name" value="Abhydrolase_6"/>
    <property type="match status" value="1"/>
</dbReference>
<dbReference type="EMBL" id="JABELX010000010">
    <property type="protein sequence ID" value="NNH73565.1"/>
    <property type="molecule type" value="Genomic_DNA"/>
</dbReference>
<organism evidence="2 3">
    <name type="scientific">Nocardia uniformis</name>
    <dbReference type="NCBI Taxonomy" id="53432"/>
    <lineage>
        <taxon>Bacteria</taxon>
        <taxon>Bacillati</taxon>
        <taxon>Actinomycetota</taxon>
        <taxon>Actinomycetes</taxon>
        <taxon>Mycobacteriales</taxon>
        <taxon>Nocardiaceae</taxon>
        <taxon>Nocardia</taxon>
    </lineage>
</organism>
<keyword evidence="3" id="KW-1185">Reference proteome</keyword>
<proteinExistence type="predicted"/>
<dbReference type="AlphaFoldDB" id="A0A849CBC3"/>
<sequence>MPLATVNGISLNYQVKGDRAKGADVKGGGPLVVMIMGTGSPGRVWELHQVPALIAAGYRVCTFDNRGIKPSFESAGGMTTDDLVRDTAGLIEFLDEGPVLLVGTSMGARVAQELSLARPDLVRKAVFMAGHGRLDQFQKTLSAGEHELDAMGVTLPPKYDAALTAVMNLSPATLADPNSARDWLDLFEFSGGPASPGVRAQRRMDRDFNRLAAYRAITVPCLSIGFADDRMIPPYLSREVADAIPGARYQEIPDTGHFGYLERPEAVNKILLDFFAGCR</sequence>
<evidence type="ECO:0000313" key="2">
    <source>
        <dbReference type="EMBL" id="NNH73565.1"/>
    </source>
</evidence>
<dbReference type="InterPro" id="IPR050471">
    <property type="entry name" value="AB_hydrolase"/>
</dbReference>
<name>A0A849CBC3_9NOCA</name>
<protein>
    <submittedName>
        <fullName evidence="2">Alpha/beta hydrolase</fullName>
    </submittedName>
</protein>
<dbReference type="InterPro" id="IPR000073">
    <property type="entry name" value="AB_hydrolase_1"/>
</dbReference>
<comment type="caution">
    <text evidence="2">The sequence shown here is derived from an EMBL/GenBank/DDBJ whole genome shotgun (WGS) entry which is preliminary data.</text>
</comment>
<dbReference type="InterPro" id="IPR029058">
    <property type="entry name" value="AB_hydrolase_fold"/>
</dbReference>
<evidence type="ECO:0000259" key="1">
    <source>
        <dbReference type="Pfam" id="PF12697"/>
    </source>
</evidence>
<dbReference type="Gene3D" id="3.40.50.1820">
    <property type="entry name" value="alpha/beta hydrolase"/>
    <property type="match status" value="1"/>
</dbReference>
<dbReference type="GO" id="GO:0016787">
    <property type="term" value="F:hydrolase activity"/>
    <property type="evidence" value="ECO:0007669"/>
    <property type="project" value="UniProtKB-KW"/>
</dbReference>
<dbReference type="Proteomes" id="UP000586827">
    <property type="component" value="Unassembled WGS sequence"/>
</dbReference>
<accession>A0A849CBC3</accession>
<evidence type="ECO:0000313" key="3">
    <source>
        <dbReference type="Proteomes" id="UP000586827"/>
    </source>
</evidence>
<dbReference type="PANTHER" id="PTHR43433:SF5">
    <property type="entry name" value="AB HYDROLASE-1 DOMAIN-CONTAINING PROTEIN"/>
    <property type="match status" value="1"/>
</dbReference>
<gene>
    <name evidence="2" type="ORF">HLB23_27535</name>
</gene>
<dbReference type="SUPFAM" id="SSF53474">
    <property type="entry name" value="alpha/beta-Hydrolases"/>
    <property type="match status" value="1"/>
</dbReference>
<reference evidence="2 3" key="1">
    <citation type="submission" date="2020-05" db="EMBL/GenBank/DDBJ databases">
        <title>MicrobeNet Type strains.</title>
        <authorList>
            <person name="Nicholson A.C."/>
        </authorList>
    </citation>
    <scope>NUCLEOTIDE SEQUENCE [LARGE SCALE GENOMIC DNA]</scope>
    <source>
        <strain evidence="2 3">JCM 3224</strain>
    </source>
</reference>
<dbReference type="RefSeq" id="WP_067517575.1">
    <property type="nucleotide sequence ID" value="NZ_JABELX010000010.1"/>
</dbReference>
<feature type="domain" description="AB hydrolase-1" evidence="1">
    <location>
        <begin position="37"/>
        <end position="269"/>
    </location>
</feature>
<keyword evidence="2" id="KW-0378">Hydrolase</keyword>